<dbReference type="AlphaFoldDB" id="A0A1H6YHR4"/>
<organism evidence="1 2">
    <name type="scientific">Azotobacter beijerinckii</name>
    <dbReference type="NCBI Taxonomy" id="170623"/>
    <lineage>
        <taxon>Bacteria</taxon>
        <taxon>Pseudomonadati</taxon>
        <taxon>Pseudomonadota</taxon>
        <taxon>Gammaproteobacteria</taxon>
        <taxon>Pseudomonadales</taxon>
        <taxon>Pseudomonadaceae</taxon>
        <taxon>Azotobacter</taxon>
    </lineage>
</organism>
<evidence type="ECO:0000313" key="2">
    <source>
        <dbReference type="Proteomes" id="UP000199250"/>
    </source>
</evidence>
<reference evidence="1 2" key="1">
    <citation type="submission" date="2016-10" db="EMBL/GenBank/DDBJ databases">
        <authorList>
            <person name="de Groot N.N."/>
        </authorList>
    </citation>
    <scope>NUCLEOTIDE SEQUENCE [LARGE SCALE GENOMIC DNA]</scope>
    <source>
        <strain evidence="1 2">DSM 373</strain>
    </source>
</reference>
<sequence>MRQNTIPYLGLFALAFDTALNAKLLKDDRLTRSSLTESPGKAGGLPVLFNPIQIGGGKI</sequence>
<gene>
    <name evidence="1" type="ORF">SAMN04244572_03847</name>
</gene>
<proteinExistence type="predicted"/>
<dbReference type="Proteomes" id="UP000199250">
    <property type="component" value="Unassembled WGS sequence"/>
</dbReference>
<protein>
    <submittedName>
        <fullName evidence="1">Uncharacterized protein</fullName>
    </submittedName>
</protein>
<dbReference type="EMBL" id="FNYQ01000093">
    <property type="protein sequence ID" value="SEJ40843.1"/>
    <property type="molecule type" value="Genomic_DNA"/>
</dbReference>
<evidence type="ECO:0000313" key="1">
    <source>
        <dbReference type="EMBL" id="SEJ40843.1"/>
    </source>
</evidence>
<accession>A0A1H6YHR4</accession>
<name>A0A1H6YHR4_9GAMM</name>